<dbReference type="Proteomes" id="UP000095286">
    <property type="component" value="Unplaced"/>
</dbReference>
<proteinExistence type="predicted"/>
<evidence type="ECO:0000313" key="2">
    <source>
        <dbReference type="WBParaSite" id="RSKR_0000226100.1"/>
    </source>
</evidence>
<protein>
    <submittedName>
        <fullName evidence="2">Ion_trans_2 domain-containing protein</fullName>
    </submittedName>
</protein>
<name>A0AC35TM44_9BILA</name>
<sequence>MEASGYSETSTFYMDEDIPLMDADVGEYNQYGCSITTNSSKSLDEDSLEGIEEIQTIIPNNSVYEEPVKKKLSTNSGRFTITKIDEKSRKPKIEHIDEEDTEALIDVEPSPYDVYYHQRPTTSDDDIKSIKIGTTKFILRNPFKIFKKDFMYRRNLQTDNQFYCEFMMACFPQCIMCALFFIYLTIGVIFYQVYDEEIRKIEIFKIYLFIYTTVATIGYGNIVPTNFYTKMFTTAYSLIGIPIIFAIFSNFGEMAARFFWLLRACISSEEEFKVKSRKSLPLYVVFIFICVHTLCGAFLFSSWIEDLSMSDAVYLSYISVTTIGFGDLIPNPKNNLETCVLFVYFSFGISIMSMLLSSLSDCLKYIHKIGRPKHKTRDTVVYANGHTLTVGQLIKVIAKEFEVEPCDILKTLKDLDSVITMAIAEEARTKKKQKLKNRLQTLPGYEAARKFKVVHDAIEDVSSTKTNHENLNLVSLVTDTNDFVMEPSKKNMSDAGNSSSEDHSYKERPKMKLPDIKITIDDESYDNDNSVNSLINRSPSVTSFGSNVPDDQITIINEALRRNSSMPISLDAAHLEQTLNSHKISLANKKPIFSISSDNLETVTNYDPANNWLTLEKLPNLEHYRNTIQKNCVRRPSMGELIHGGKDRNTSKQLSALDLERNFSSEKVVECVYIPSYTNIVGTLLYLRMGFVAGQAGILGGIGIVTFSTLVLIVTSISLSGICSNGRAKRGGLYYLVSRSLGPKYGASIGIVFSLANIGMAGLYIVGIAELVSDLLIESGYEFFTDSKVNDIRVFGTLLLLTMMLVSYAGPNLGNSLTMIFFSLYFLSYIDWIVGTFLPISNYQLIRGVTGLLAGCMYSEELENPGRDVPLGLFTSIATTFVMYVVGILVSGATILKDASGVEYPQFDTNTSMWIAPDCVNNGTCKYGLMNYYPVAELESAWRPLLIAGLLAMTTSSLGTNMALNNITDIVTNLFMASFILVNYACFDASFVNSPGWRPTFVFYNKWSALFGAILCTIVMVLISVWQACFIVLFFLLTYAYMHYLDPDVNWGDSNQAHLYTDSLKALQKLTNHEIHVKNYRPQILLLSGNPASRLPLIDFVNSITKGESLLVTGHVIPYEQNERTFGITKLLENKMNHFLHINKIKAFYMPLANVDFRKGVKNFLQISGLGKLKPNVLMVGFKTEWSELDVSQIADINNYVGILRDAFLNNFGVGIIRNGADFFDFSKELADLDIFKVCEKNRIHSHNPDGNKPITVPLQPPSRLKSIIDKTRNNSTALDLGRKVSTAVMAKNQVVEFHNDEKLFEKAHIVKTNSMVDLSPDRADNQWENGKKEVVPAKKAHNLTLPQLIRSTSHRRDSTKSHGDQAFMDNQIINKLNKYRIKPKSPIIDVWWLFDDGGLTLLIPHLLRLPRSYLEGATLRVFTLASSQACTQADEQQIAKLLANFRIECKDVKVIEDISQKPHNNTLREFEQMISKWKVLGNSEEDANKGFITTAVSNQQKKRTYRELRMRELLLQHSRFSDLVCVTMPVPRHDISSCLYMAWLDALTAPPLPSTLLIRGNQTSVLSFYA</sequence>
<organism evidence="1 2">
    <name type="scientific">Rhabditophanes sp. KR3021</name>
    <dbReference type="NCBI Taxonomy" id="114890"/>
    <lineage>
        <taxon>Eukaryota</taxon>
        <taxon>Metazoa</taxon>
        <taxon>Ecdysozoa</taxon>
        <taxon>Nematoda</taxon>
        <taxon>Chromadorea</taxon>
        <taxon>Rhabditida</taxon>
        <taxon>Tylenchina</taxon>
        <taxon>Panagrolaimomorpha</taxon>
        <taxon>Strongyloidoidea</taxon>
        <taxon>Alloionematidae</taxon>
        <taxon>Rhabditophanes</taxon>
    </lineage>
</organism>
<accession>A0AC35TM44</accession>
<dbReference type="WBParaSite" id="RSKR_0000226100.1">
    <property type="protein sequence ID" value="RSKR_0000226100.1"/>
    <property type="gene ID" value="RSKR_0000226100"/>
</dbReference>
<evidence type="ECO:0000313" key="1">
    <source>
        <dbReference type="Proteomes" id="UP000095286"/>
    </source>
</evidence>
<reference evidence="2" key="1">
    <citation type="submission" date="2016-11" db="UniProtKB">
        <authorList>
            <consortium name="WormBaseParasite"/>
        </authorList>
    </citation>
    <scope>IDENTIFICATION</scope>
    <source>
        <strain evidence="2">KR3021</strain>
    </source>
</reference>